<reference evidence="2 3" key="1">
    <citation type="submission" date="2018-11" db="EMBL/GenBank/DDBJ databases">
        <authorList>
            <consortium name="Pathogen Informatics"/>
        </authorList>
    </citation>
    <scope>NUCLEOTIDE SEQUENCE [LARGE SCALE GENOMIC DNA]</scope>
</reference>
<protein>
    <submittedName>
        <fullName evidence="2">Uncharacterized protein</fullName>
    </submittedName>
</protein>
<evidence type="ECO:0000313" key="2">
    <source>
        <dbReference type="EMBL" id="VDM83460.1"/>
    </source>
</evidence>
<accession>A0A3P7JD02</accession>
<dbReference type="AlphaFoldDB" id="A0A3P7JD02"/>
<evidence type="ECO:0000256" key="1">
    <source>
        <dbReference type="SAM" id="MobiDB-lite"/>
    </source>
</evidence>
<gene>
    <name evidence="2" type="ORF">SVUK_LOCUS18458</name>
</gene>
<keyword evidence="3" id="KW-1185">Reference proteome</keyword>
<dbReference type="Proteomes" id="UP000270094">
    <property type="component" value="Unassembled WGS sequence"/>
</dbReference>
<name>A0A3P7JD02_STRVU</name>
<sequence>MHPAAEKGVEERRWWRLSWRCRCRAGDYLYGESLTSFWSEVHPVQPDTDLDKIRRKRSASPGPLKLSPQTIADRGSGNHLASKARVWPTLMGIQGAENVELLLSLGEPARG</sequence>
<evidence type="ECO:0000313" key="3">
    <source>
        <dbReference type="Proteomes" id="UP000270094"/>
    </source>
</evidence>
<organism evidence="2 3">
    <name type="scientific">Strongylus vulgaris</name>
    <name type="common">Blood worm</name>
    <dbReference type="NCBI Taxonomy" id="40348"/>
    <lineage>
        <taxon>Eukaryota</taxon>
        <taxon>Metazoa</taxon>
        <taxon>Ecdysozoa</taxon>
        <taxon>Nematoda</taxon>
        <taxon>Chromadorea</taxon>
        <taxon>Rhabditida</taxon>
        <taxon>Rhabditina</taxon>
        <taxon>Rhabditomorpha</taxon>
        <taxon>Strongyloidea</taxon>
        <taxon>Strongylidae</taxon>
        <taxon>Strongylus</taxon>
    </lineage>
</organism>
<feature type="region of interest" description="Disordered" evidence="1">
    <location>
        <begin position="49"/>
        <end position="78"/>
    </location>
</feature>
<dbReference type="EMBL" id="UYYB01123242">
    <property type="protein sequence ID" value="VDM83460.1"/>
    <property type="molecule type" value="Genomic_DNA"/>
</dbReference>
<proteinExistence type="predicted"/>